<feature type="transmembrane region" description="Helical" evidence="7">
    <location>
        <begin position="308"/>
        <end position="327"/>
    </location>
</feature>
<evidence type="ECO:0000256" key="6">
    <source>
        <dbReference type="ARBA" id="ARBA00023136"/>
    </source>
</evidence>
<feature type="transmembrane region" description="Helical" evidence="7">
    <location>
        <begin position="147"/>
        <end position="169"/>
    </location>
</feature>
<feature type="transmembrane region" description="Helical" evidence="7">
    <location>
        <begin position="55"/>
        <end position="73"/>
    </location>
</feature>
<keyword evidence="5 7" id="KW-1133">Transmembrane helix</keyword>
<keyword evidence="10" id="KW-1185">Reference proteome</keyword>
<dbReference type="PANTHER" id="PTHR42718">
    <property type="entry name" value="MAJOR FACILITATOR SUPERFAMILY MULTIDRUG TRANSPORTER MFSC"/>
    <property type="match status" value="1"/>
</dbReference>
<evidence type="ECO:0000256" key="7">
    <source>
        <dbReference type="SAM" id="Phobius"/>
    </source>
</evidence>
<comment type="subcellular location">
    <subcellularLocation>
        <location evidence="1">Cell membrane</location>
        <topology evidence="1">Multi-pass membrane protein</topology>
    </subcellularLocation>
</comment>
<feature type="transmembrane region" description="Helical" evidence="7">
    <location>
        <begin position="85"/>
        <end position="111"/>
    </location>
</feature>
<dbReference type="InterPro" id="IPR004638">
    <property type="entry name" value="EmrB-like"/>
</dbReference>
<evidence type="ECO:0000256" key="3">
    <source>
        <dbReference type="ARBA" id="ARBA00022475"/>
    </source>
</evidence>
<dbReference type="Gene3D" id="1.20.1720.10">
    <property type="entry name" value="Multidrug resistance protein D"/>
    <property type="match status" value="1"/>
</dbReference>
<sequence length="472" mass="47632">MTGTTASTAETGHRRWWGFALAGAAQLMVLLDTTIVNIALPWAQRDLGLSDADRQWVVTAYMLAFGSLLLLGGRISDALGRRPSLVVGVLGFGAASAAGGAAVDAGMLITARAAQGAFAALLAPSTMALVAALFVDPRERAKALGRFSAVVGAGGALGLVAGGLLTGYLDWRWCLYVNVPVAVLVAALAPALLPNPAGHSGVRLDLVSAALATTGMAALVWGVDEASTRGWGSPVVAGLLATAIVLLTGFAVRQARTRDPLLPPHIVTDRRRVGAFCAVALTMAAMFGTMLVLTYQLQGVMGYSPLRAGLAMLPGSALAMLISSQVSGRLLPRLGARRLVVPGMLLTACGLGWLTLLNPHSTYLSGILPAQLLFGLGTGLVMTPSIGTALAGVAPRDAGATSAVVSTAQQIGGTTGIALMNTAAAAASATCSGASPITAQVHGHTVAAMWAVGFVLAGAVVAGPLLGGRPRS</sequence>
<feature type="transmembrane region" description="Helical" evidence="7">
    <location>
        <begin position="16"/>
        <end position="43"/>
    </location>
</feature>
<dbReference type="RefSeq" id="WP_009944748.1">
    <property type="nucleotide sequence ID" value="NZ_BAAAGS010000006.1"/>
</dbReference>
<dbReference type="InterPro" id="IPR036259">
    <property type="entry name" value="MFS_trans_sf"/>
</dbReference>
<keyword evidence="4 7" id="KW-0812">Transmembrane</keyword>
<evidence type="ECO:0000256" key="5">
    <source>
        <dbReference type="ARBA" id="ARBA00022989"/>
    </source>
</evidence>
<feature type="transmembrane region" description="Helical" evidence="7">
    <location>
        <begin position="175"/>
        <end position="194"/>
    </location>
</feature>
<dbReference type="InterPro" id="IPR011701">
    <property type="entry name" value="MFS"/>
</dbReference>
<feature type="transmembrane region" description="Helical" evidence="7">
    <location>
        <begin position="206"/>
        <end position="223"/>
    </location>
</feature>
<keyword evidence="6 7" id="KW-0472">Membrane</keyword>
<evidence type="ECO:0000256" key="1">
    <source>
        <dbReference type="ARBA" id="ARBA00004651"/>
    </source>
</evidence>
<name>A0ABN1CAT9_SACER</name>
<dbReference type="SUPFAM" id="SSF103473">
    <property type="entry name" value="MFS general substrate transporter"/>
    <property type="match status" value="1"/>
</dbReference>
<keyword evidence="2" id="KW-0813">Transport</keyword>
<feature type="transmembrane region" description="Helical" evidence="7">
    <location>
        <begin position="235"/>
        <end position="252"/>
    </location>
</feature>
<evidence type="ECO:0000256" key="2">
    <source>
        <dbReference type="ARBA" id="ARBA00022448"/>
    </source>
</evidence>
<feature type="transmembrane region" description="Helical" evidence="7">
    <location>
        <begin position="273"/>
        <end position="296"/>
    </location>
</feature>
<feature type="transmembrane region" description="Helical" evidence="7">
    <location>
        <begin position="117"/>
        <end position="135"/>
    </location>
</feature>
<evidence type="ECO:0000313" key="10">
    <source>
        <dbReference type="Proteomes" id="UP001500729"/>
    </source>
</evidence>
<dbReference type="Pfam" id="PF07690">
    <property type="entry name" value="MFS_1"/>
    <property type="match status" value="1"/>
</dbReference>
<feature type="transmembrane region" description="Helical" evidence="7">
    <location>
        <begin position="447"/>
        <end position="467"/>
    </location>
</feature>
<evidence type="ECO:0000259" key="8">
    <source>
        <dbReference type="PROSITE" id="PS50850"/>
    </source>
</evidence>
<dbReference type="EMBL" id="BAAAGS010000006">
    <property type="protein sequence ID" value="GAA0515335.1"/>
    <property type="molecule type" value="Genomic_DNA"/>
</dbReference>
<dbReference type="PROSITE" id="PS00216">
    <property type="entry name" value="SUGAR_TRANSPORT_1"/>
    <property type="match status" value="1"/>
</dbReference>
<dbReference type="CDD" id="cd17321">
    <property type="entry name" value="MFS_MMR_MDR_like"/>
    <property type="match status" value="1"/>
</dbReference>
<reference evidence="9 10" key="1">
    <citation type="journal article" date="2019" name="Int. J. Syst. Evol. Microbiol.">
        <title>The Global Catalogue of Microorganisms (GCM) 10K type strain sequencing project: providing services to taxonomists for standard genome sequencing and annotation.</title>
        <authorList>
            <consortium name="The Broad Institute Genomics Platform"/>
            <consortium name="The Broad Institute Genome Sequencing Center for Infectious Disease"/>
            <person name="Wu L."/>
            <person name="Ma J."/>
        </authorList>
    </citation>
    <scope>NUCLEOTIDE SEQUENCE [LARGE SCALE GENOMIC DNA]</scope>
    <source>
        <strain evidence="9 10">JCM 10303</strain>
    </source>
</reference>
<feature type="transmembrane region" description="Helical" evidence="7">
    <location>
        <begin position="339"/>
        <end position="356"/>
    </location>
</feature>
<evidence type="ECO:0000313" key="9">
    <source>
        <dbReference type="EMBL" id="GAA0515335.1"/>
    </source>
</evidence>
<accession>A0ABN1CAT9</accession>
<dbReference type="NCBIfam" id="TIGR00711">
    <property type="entry name" value="efflux_EmrB"/>
    <property type="match status" value="1"/>
</dbReference>
<organism evidence="9 10">
    <name type="scientific">Saccharopolyspora erythraea</name>
    <name type="common">Streptomyces erythraeus</name>
    <dbReference type="NCBI Taxonomy" id="1836"/>
    <lineage>
        <taxon>Bacteria</taxon>
        <taxon>Bacillati</taxon>
        <taxon>Actinomycetota</taxon>
        <taxon>Actinomycetes</taxon>
        <taxon>Pseudonocardiales</taxon>
        <taxon>Pseudonocardiaceae</taxon>
        <taxon>Saccharopolyspora</taxon>
    </lineage>
</organism>
<dbReference type="InterPro" id="IPR005829">
    <property type="entry name" value="Sugar_transporter_CS"/>
</dbReference>
<evidence type="ECO:0000256" key="4">
    <source>
        <dbReference type="ARBA" id="ARBA00022692"/>
    </source>
</evidence>
<dbReference type="PROSITE" id="PS50850">
    <property type="entry name" value="MFS"/>
    <property type="match status" value="1"/>
</dbReference>
<gene>
    <name evidence="9" type="ORF">GCM10009533_12850</name>
</gene>
<dbReference type="Gene3D" id="1.20.1250.20">
    <property type="entry name" value="MFS general substrate transporter like domains"/>
    <property type="match status" value="1"/>
</dbReference>
<dbReference type="Proteomes" id="UP001500729">
    <property type="component" value="Unassembled WGS sequence"/>
</dbReference>
<dbReference type="PANTHER" id="PTHR42718:SF46">
    <property type="entry name" value="BLR6921 PROTEIN"/>
    <property type="match status" value="1"/>
</dbReference>
<comment type="caution">
    <text evidence="9">The sequence shown here is derived from an EMBL/GenBank/DDBJ whole genome shotgun (WGS) entry which is preliminary data.</text>
</comment>
<keyword evidence="3" id="KW-1003">Cell membrane</keyword>
<dbReference type="InterPro" id="IPR020846">
    <property type="entry name" value="MFS_dom"/>
</dbReference>
<protein>
    <submittedName>
        <fullName evidence="9">MFS transporter</fullName>
    </submittedName>
</protein>
<feature type="domain" description="Major facilitator superfamily (MFS) profile" evidence="8">
    <location>
        <begin position="18"/>
        <end position="471"/>
    </location>
</feature>
<proteinExistence type="predicted"/>